<proteinExistence type="predicted"/>
<name>A0ACB8RI40_9AGAM</name>
<gene>
    <name evidence="1" type="ORF">FA95DRAFT_1574803</name>
</gene>
<protein>
    <submittedName>
        <fullName evidence="1">Uncharacterized protein</fullName>
    </submittedName>
</protein>
<dbReference type="EMBL" id="MU276000">
    <property type="protein sequence ID" value="KAI0043914.1"/>
    <property type="molecule type" value="Genomic_DNA"/>
</dbReference>
<comment type="caution">
    <text evidence="1">The sequence shown here is derived from an EMBL/GenBank/DDBJ whole genome shotgun (WGS) entry which is preliminary data.</text>
</comment>
<keyword evidence="2" id="KW-1185">Reference proteome</keyword>
<reference evidence="1" key="1">
    <citation type="submission" date="2021-02" db="EMBL/GenBank/DDBJ databases">
        <authorList>
            <consortium name="DOE Joint Genome Institute"/>
            <person name="Ahrendt S."/>
            <person name="Looney B.P."/>
            <person name="Miyauchi S."/>
            <person name="Morin E."/>
            <person name="Drula E."/>
            <person name="Courty P.E."/>
            <person name="Chicoki N."/>
            <person name="Fauchery L."/>
            <person name="Kohler A."/>
            <person name="Kuo A."/>
            <person name="Labutti K."/>
            <person name="Pangilinan J."/>
            <person name="Lipzen A."/>
            <person name="Riley R."/>
            <person name="Andreopoulos W."/>
            <person name="He G."/>
            <person name="Johnson J."/>
            <person name="Barry K.W."/>
            <person name="Grigoriev I.V."/>
            <person name="Nagy L."/>
            <person name="Hibbett D."/>
            <person name="Henrissat B."/>
            <person name="Matheny P.B."/>
            <person name="Labbe J."/>
            <person name="Martin F."/>
        </authorList>
    </citation>
    <scope>NUCLEOTIDE SEQUENCE</scope>
    <source>
        <strain evidence="1">FP105234-sp</strain>
    </source>
</reference>
<sequence length="203" mass="22567">MASQSERAAAVDEPSSTFQRSALSPVAAALQGNLGAAHLEPDNLNPGNLLLQIPERVAFYPTFSQADDVHVLTVDVTFQPYLPMGEGCSGALLALSTETAVTRLPRMARVMVRRDPDHHPRRVQFAGVYALIRRPHVLSYAEYLELPSQVQAHFQSSMDFICEHPDFCTRAVAATGRLVQYPAVKVYLMCPLWMMRSRWSTLP</sequence>
<accession>A0ACB8RI40</accession>
<evidence type="ECO:0000313" key="1">
    <source>
        <dbReference type="EMBL" id="KAI0043914.1"/>
    </source>
</evidence>
<evidence type="ECO:0000313" key="2">
    <source>
        <dbReference type="Proteomes" id="UP000814033"/>
    </source>
</evidence>
<organism evidence="1 2">
    <name type="scientific">Auriscalpium vulgare</name>
    <dbReference type="NCBI Taxonomy" id="40419"/>
    <lineage>
        <taxon>Eukaryota</taxon>
        <taxon>Fungi</taxon>
        <taxon>Dikarya</taxon>
        <taxon>Basidiomycota</taxon>
        <taxon>Agaricomycotina</taxon>
        <taxon>Agaricomycetes</taxon>
        <taxon>Russulales</taxon>
        <taxon>Auriscalpiaceae</taxon>
        <taxon>Auriscalpium</taxon>
    </lineage>
</organism>
<reference evidence="1" key="2">
    <citation type="journal article" date="2022" name="New Phytol.">
        <title>Evolutionary transition to the ectomycorrhizal habit in the genomes of a hyperdiverse lineage of mushroom-forming fungi.</title>
        <authorList>
            <person name="Looney B."/>
            <person name="Miyauchi S."/>
            <person name="Morin E."/>
            <person name="Drula E."/>
            <person name="Courty P.E."/>
            <person name="Kohler A."/>
            <person name="Kuo A."/>
            <person name="LaButti K."/>
            <person name="Pangilinan J."/>
            <person name="Lipzen A."/>
            <person name="Riley R."/>
            <person name="Andreopoulos W."/>
            <person name="He G."/>
            <person name="Johnson J."/>
            <person name="Nolan M."/>
            <person name="Tritt A."/>
            <person name="Barry K.W."/>
            <person name="Grigoriev I.V."/>
            <person name="Nagy L.G."/>
            <person name="Hibbett D."/>
            <person name="Henrissat B."/>
            <person name="Matheny P.B."/>
            <person name="Labbe J."/>
            <person name="Martin F.M."/>
        </authorList>
    </citation>
    <scope>NUCLEOTIDE SEQUENCE</scope>
    <source>
        <strain evidence="1">FP105234-sp</strain>
    </source>
</reference>
<dbReference type="Proteomes" id="UP000814033">
    <property type="component" value="Unassembled WGS sequence"/>
</dbReference>